<dbReference type="GO" id="GO:0016020">
    <property type="term" value="C:membrane"/>
    <property type="evidence" value="ECO:0007669"/>
    <property type="project" value="UniProtKB-SubCell"/>
</dbReference>
<evidence type="ECO:0000313" key="9">
    <source>
        <dbReference type="EMBL" id="OMJ80173.1"/>
    </source>
</evidence>
<feature type="compositionally biased region" description="Pro residues" evidence="6">
    <location>
        <begin position="23"/>
        <end position="47"/>
    </location>
</feature>
<evidence type="ECO:0000256" key="5">
    <source>
        <dbReference type="ARBA" id="ARBA00023136"/>
    </source>
</evidence>
<keyword evidence="7" id="KW-1133">Transmembrane helix</keyword>
<feature type="transmembrane region" description="Helical" evidence="7">
    <location>
        <begin position="106"/>
        <end position="134"/>
    </location>
</feature>
<comment type="similarity">
    <text evidence="2">Belongs to the CDIP1/LITAF family.</text>
</comment>
<dbReference type="SMART" id="SM00714">
    <property type="entry name" value="LITAF"/>
    <property type="match status" value="1"/>
</dbReference>
<evidence type="ECO:0000256" key="2">
    <source>
        <dbReference type="ARBA" id="ARBA00005975"/>
    </source>
</evidence>
<keyword evidence="5 7" id="KW-0472">Membrane</keyword>
<keyword evidence="4" id="KW-0862">Zinc</keyword>
<gene>
    <name evidence="9" type="ORF">SteCoe_19626</name>
</gene>
<dbReference type="GO" id="GO:0008270">
    <property type="term" value="F:zinc ion binding"/>
    <property type="evidence" value="ECO:0007669"/>
    <property type="project" value="TreeGrafter"/>
</dbReference>
<keyword evidence="7" id="KW-0812">Transmembrane</keyword>
<dbReference type="AlphaFoldDB" id="A0A1R2BTM6"/>
<evidence type="ECO:0000256" key="3">
    <source>
        <dbReference type="ARBA" id="ARBA00022723"/>
    </source>
</evidence>
<name>A0A1R2BTM6_9CILI</name>
<dbReference type="InterPro" id="IPR006629">
    <property type="entry name" value="LITAF"/>
</dbReference>
<dbReference type="Pfam" id="PF10601">
    <property type="entry name" value="zf-LITAF-like"/>
    <property type="match status" value="1"/>
</dbReference>
<comment type="subcellular location">
    <subcellularLocation>
        <location evidence="1">Membrane</location>
        <topology evidence="1">Peripheral membrane protein</topology>
    </subcellularLocation>
</comment>
<evidence type="ECO:0000313" key="10">
    <source>
        <dbReference type="Proteomes" id="UP000187209"/>
    </source>
</evidence>
<protein>
    <recommendedName>
        <fullName evidence="8">LITAF domain-containing protein</fullName>
    </recommendedName>
</protein>
<feature type="domain" description="LITAF" evidence="8">
    <location>
        <begin position="68"/>
        <end position="150"/>
    </location>
</feature>
<comment type="caution">
    <text evidence="9">The sequence shown here is derived from an EMBL/GenBank/DDBJ whole genome shotgun (WGS) entry which is preliminary data.</text>
</comment>
<evidence type="ECO:0000256" key="1">
    <source>
        <dbReference type="ARBA" id="ARBA00004170"/>
    </source>
</evidence>
<dbReference type="PROSITE" id="PS51837">
    <property type="entry name" value="LITAF"/>
    <property type="match status" value="1"/>
</dbReference>
<feature type="region of interest" description="Disordered" evidence="6">
    <location>
        <begin position="1"/>
        <end position="48"/>
    </location>
</feature>
<dbReference type="OrthoDB" id="5599753at2759"/>
<evidence type="ECO:0000256" key="6">
    <source>
        <dbReference type="SAM" id="MobiDB-lite"/>
    </source>
</evidence>
<proteinExistence type="inferred from homology"/>
<evidence type="ECO:0000256" key="4">
    <source>
        <dbReference type="ARBA" id="ARBA00022833"/>
    </source>
</evidence>
<keyword evidence="10" id="KW-1185">Reference proteome</keyword>
<accession>A0A1R2BTM6</accession>
<sequence>MGSSSDSSDPEIIESQSDRPSEAYPPPSYPPQVAPPYNNPQPYPPVIIEPSNPEQLPLQINPGSTAIIIGGESSAETIFGPMPSSAYCKDCNLNVTTLTQVHVGCFVWLMFLVFYLVSPCVSCIPFCIIPFYDVSHHCPKCSRKLGTFALV</sequence>
<reference evidence="9 10" key="1">
    <citation type="submission" date="2016-11" db="EMBL/GenBank/DDBJ databases">
        <title>The macronuclear genome of Stentor coeruleus: a giant cell with tiny introns.</title>
        <authorList>
            <person name="Slabodnick M."/>
            <person name="Ruby J.G."/>
            <person name="Reiff S.B."/>
            <person name="Swart E.C."/>
            <person name="Gosai S."/>
            <person name="Prabakaran S."/>
            <person name="Witkowska E."/>
            <person name="Larue G.E."/>
            <person name="Fisher S."/>
            <person name="Freeman R.M."/>
            <person name="Gunawardena J."/>
            <person name="Chu W."/>
            <person name="Stover N.A."/>
            <person name="Gregory B.D."/>
            <person name="Nowacki M."/>
            <person name="Derisi J."/>
            <person name="Roy S.W."/>
            <person name="Marshall W.F."/>
            <person name="Sood P."/>
        </authorList>
    </citation>
    <scope>NUCLEOTIDE SEQUENCE [LARGE SCALE GENOMIC DNA]</scope>
    <source>
        <strain evidence="9">WM001</strain>
    </source>
</reference>
<evidence type="ECO:0000256" key="7">
    <source>
        <dbReference type="SAM" id="Phobius"/>
    </source>
</evidence>
<dbReference type="InterPro" id="IPR037519">
    <property type="entry name" value="LITAF_fam"/>
</dbReference>
<dbReference type="EMBL" id="MPUH01000435">
    <property type="protein sequence ID" value="OMJ80173.1"/>
    <property type="molecule type" value="Genomic_DNA"/>
</dbReference>
<dbReference type="PANTHER" id="PTHR23292:SF6">
    <property type="entry name" value="FI16602P1-RELATED"/>
    <property type="match status" value="1"/>
</dbReference>
<evidence type="ECO:0000259" key="8">
    <source>
        <dbReference type="PROSITE" id="PS51837"/>
    </source>
</evidence>
<keyword evidence="3" id="KW-0479">Metal-binding</keyword>
<dbReference type="PANTHER" id="PTHR23292">
    <property type="entry name" value="LIPOPOLYSACCHARIDE-INDUCED TUMOR NECROSIS FACTOR-ALPHA FACTOR"/>
    <property type="match status" value="1"/>
</dbReference>
<organism evidence="9 10">
    <name type="scientific">Stentor coeruleus</name>
    <dbReference type="NCBI Taxonomy" id="5963"/>
    <lineage>
        <taxon>Eukaryota</taxon>
        <taxon>Sar</taxon>
        <taxon>Alveolata</taxon>
        <taxon>Ciliophora</taxon>
        <taxon>Postciliodesmatophora</taxon>
        <taxon>Heterotrichea</taxon>
        <taxon>Heterotrichida</taxon>
        <taxon>Stentoridae</taxon>
        <taxon>Stentor</taxon>
    </lineage>
</organism>
<dbReference type="Proteomes" id="UP000187209">
    <property type="component" value="Unassembled WGS sequence"/>
</dbReference>